<evidence type="ECO:0000256" key="1">
    <source>
        <dbReference type="SAM" id="Phobius"/>
    </source>
</evidence>
<keyword evidence="3" id="KW-1185">Reference proteome</keyword>
<proteinExistence type="predicted"/>
<keyword evidence="1" id="KW-0472">Membrane</keyword>
<evidence type="ECO:0000313" key="3">
    <source>
        <dbReference type="Proteomes" id="UP000788262"/>
    </source>
</evidence>
<dbReference type="Proteomes" id="UP000788262">
    <property type="component" value="Unassembled WGS sequence"/>
</dbReference>
<evidence type="ECO:0000313" key="2">
    <source>
        <dbReference type="EMBL" id="MBN0049417.1"/>
    </source>
</evidence>
<keyword evidence="1" id="KW-0812">Transmembrane</keyword>
<name>A0ABS2W1Y5_STRAS</name>
<protein>
    <submittedName>
        <fullName evidence="2">Threonine/serine exporter family protein</fullName>
    </submittedName>
</protein>
<feature type="transmembrane region" description="Helical" evidence="1">
    <location>
        <begin position="39"/>
        <end position="62"/>
    </location>
</feature>
<reference evidence="2 3" key="1">
    <citation type="submission" date="2021-02" db="EMBL/GenBank/DDBJ databases">
        <title>Whole genome sequencing of Streptomyces actuosus VRA1.</title>
        <authorList>
            <person name="Sen G."/>
            <person name="Sen A."/>
        </authorList>
    </citation>
    <scope>NUCLEOTIDE SEQUENCE [LARGE SCALE GENOMIC DNA]</scope>
    <source>
        <strain evidence="2 3">VRA1</strain>
    </source>
</reference>
<sequence length="106" mass="10881">YLGGTVLGSYASGFCGGLVLTVSALAISRRRGAPPTITLILPGFWLLVPGSMGLIGVTELFGAAGDSAFPATVISMISVALGLPAGLVLWQLLRLRRSTAPQRAAR</sequence>
<comment type="caution">
    <text evidence="2">The sequence shown here is derived from an EMBL/GenBank/DDBJ whole genome shotgun (WGS) entry which is preliminary data.</text>
</comment>
<organism evidence="2 3">
    <name type="scientific">Streptomyces actuosus</name>
    <dbReference type="NCBI Taxonomy" id="1885"/>
    <lineage>
        <taxon>Bacteria</taxon>
        <taxon>Bacillati</taxon>
        <taxon>Actinomycetota</taxon>
        <taxon>Actinomycetes</taxon>
        <taxon>Kitasatosporales</taxon>
        <taxon>Streptomycetaceae</taxon>
        <taxon>Streptomyces</taxon>
    </lineage>
</organism>
<accession>A0ABS2W1Y5</accession>
<dbReference type="EMBL" id="JAFFZS010000279">
    <property type="protein sequence ID" value="MBN0049417.1"/>
    <property type="molecule type" value="Genomic_DNA"/>
</dbReference>
<feature type="transmembrane region" description="Helical" evidence="1">
    <location>
        <begin position="6"/>
        <end position="27"/>
    </location>
</feature>
<gene>
    <name evidence="2" type="ORF">JS756_36345</name>
</gene>
<feature type="non-terminal residue" evidence="2">
    <location>
        <position position="1"/>
    </location>
</feature>
<keyword evidence="1" id="KW-1133">Transmembrane helix</keyword>
<feature type="transmembrane region" description="Helical" evidence="1">
    <location>
        <begin position="68"/>
        <end position="93"/>
    </location>
</feature>